<dbReference type="RefSeq" id="WP_434093243.1">
    <property type="nucleotide sequence ID" value="NZ_JBEPBE010000058.1"/>
</dbReference>
<dbReference type="Pfam" id="PF01609">
    <property type="entry name" value="DDE_Tnp_1"/>
    <property type="match status" value="1"/>
</dbReference>
<evidence type="ECO:0000313" key="3">
    <source>
        <dbReference type="EMBL" id="GGS09881.1"/>
    </source>
</evidence>
<dbReference type="PANTHER" id="PTHR30007:SF0">
    <property type="entry name" value="TRANSPOSASE"/>
    <property type="match status" value="1"/>
</dbReference>
<reference evidence="3" key="2">
    <citation type="submission" date="2020-09" db="EMBL/GenBank/DDBJ databases">
        <authorList>
            <person name="Sun Q."/>
            <person name="Ohkuma M."/>
        </authorList>
    </citation>
    <scope>NUCLEOTIDE SEQUENCE</scope>
    <source>
        <strain evidence="3">JCM 4386</strain>
    </source>
</reference>
<dbReference type="GO" id="GO:0006313">
    <property type="term" value="P:DNA transposition"/>
    <property type="evidence" value="ECO:0007669"/>
    <property type="project" value="InterPro"/>
</dbReference>
<sequence>MRELYERLRQSARERAGRNAEPSGGIIDSQSVDASETVGGDSRGYDGGKSRDGRKRHILTDTEGLLLEVTVPRPMCTTPRPPPRPEMRRSPPNVSPLSCGDMRSRQPRTAMPKCHVGHII</sequence>
<evidence type="ECO:0000256" key="1">
    <source>
        <dbReference type="SAM" id="MobiDB-lite"/>
    </source>
</evidence>
<dbReference type="AlphaFoldDB" id="A0A918L5S3"/>
<dbReference type="GO" id="GO:0004803">
    <property type="term" value="F:transposase activity"/>
    <property type="evidence" value="ECO:0007669"/>
    <property type="project" value="InterPro"/>
</dbReference>
<protein>
    <recommendedName>
        <fullName evidence="2">Transposase IS4-like domain-containing protein</fullName>
    </recommendedName>
</protein>
<comment type="caution">
    <text evidence="3">The sequence shown here is derived from an EMBL/GenBank/DDBJ whole genome shotgun (WGS) entry which is preliminary data.</text>
</comment>
<name>A0A918L5S3_9ACTN</name>
<keyword evidence="4" id="KW-1185">Reference proteome</keyword>
<feature type="compositionally biased region" description="Basic and acidic residues" evidence="1">
    <location>
        <begin position="1"/>
        <end position="18"/>
    </location>
</feature>
<reference evidence="3" key="1">
    <citation type="journal article" date="2014" name="Int. J. Syst. Evol. Microbiol.">
        <title>Complete genome sequence of Corynebacterium casei LMG S-19264T (=DSM 44701T), isolated from a smear-ripened cheese.</title>
        <authorList>
            <consortium name="US DOE Joint Genome Institute (JGI-PGF)"/>
            <person name="Walter F."/>
            <person name="Albersmeier A."/>
            <person name="Kalinowski J."/>
            <person name="Ruckert C."/>
        </authorList>
    </citation>
    <scope>NUCLEOTIDE SEQUENCE</scope>
    <source>
        <strain evidence="3">JCM 4386</strain>
    </source>
</reference>
<dbReference type="InterPro" id="IPR002559">
    <property type="entry name" value="Transposase_11"/>
</dbReference>
<gene>
    <name evidence="3" type="ORF">GCM10010269_56220</name>
</gene>
<dbReference type="EMBL" id="BMTL01000026">
    <property type="protein sequence ID" value="GGS09881.1"/>
    <property type="molecule type" value="Genomic_DNA"/>
</dbReference>
<accession>A0A918L5S3</accession>
<feature type="region of interest" description="Disordered" evidence="1">
    <location>
        <begin position="72"/>
        <end position="120"/>
    </location>
</feature>
<dbReference type="PANTHER" id="PTHR30007">
    <property type="entry name" value="PHP DOMAIN PROTEIN"/>
    <property type="match status" value="1"/>
</dbReference>
<evidence type="ECO:0000313" key="4">
    <source>
        <dbReference type="Proteomes" id="UP000606194"/>
    </source>
</evidence>
<dbReference type="GO" id="GO:0003677">
    <property type="term" value="F:DNA binding"/>
    <property type="evidence" value="ECO:0007669"/>
    <property type="project" value="InterPro"/>
</dbReference>
<evidence type="ECO:0000259" key="2">
    <source>
        <dbReference type="Pfam" id="PF01609"/>
    </source>
</evidence>
<feature type="region of interest" description="Disordered" evidence="1">
    <location>
        <begin position="1"/>
        <end position="57"/>
    </location>
</feature>
<organism evidence="3 4">
    <name type="scientific">Streptomyces humidus</name>
    <dbReference type="NCBI Taxonomy" id="52259"/>
    <lineage>
        <taxon>Bacteria</taxon>
        <taxon>Bacillati</taxon>
        <taxon>Actinomycetota</taxon>
        <taxon>Actinomycetes</taxon>
        <taxon>Kitasatosporales</taxon>
        <taxon>Streptomycetaceae</taxon>
        <taxon>Streptomyces</taxon>
    </lineage>
</organism>
<feature type="domain" description="Transposase IS4-like" evidence="2">
    <location>
        <begin position="21"/>
        <end position="71"/>
    </location>
</feature>
<proteinExistence type="predicted"/>
<dbReference type="Proteomes" id="UP000606194">
    <property type="component" value="Unassembled WGS sequence"/>
</dbReference>